<feature type="transmembrane region" description="Helical" evidence="2">
    <location>
        <begin position="226"/>
        <end position="246"/>
    </location>
</feature>
<feature type="transmembrane region" description="Helical" evidence="2">
    <location>
        <begin position="34"/>
        <end position="51"/>
    </location>
</feature>
<gene>
    <name evidence="5" type="ORF">SAMN00790413_00086</name>
</gene>
<feature type="domain" description="GGDEF" evidence="4">
    <location>
        <begin position="391"/>
        <end position="524"/>
    </location>
</feature>
<evidence type="ECO:0000259" key="3">
    <source>
        <dbReference type="PROSITE" id="PS50883"/>
    </source>
</evidence>
<dbReference type="InterPro" id="IPR035919">
    <property type="entry name" value="EAL_sf"/>
</dbReference>
<feature type="domain" description="EAL" evidence="3">
    <location>
        <begin position="533"/>
        <end position="785"/>
    </location>
</feature>
<keyword evidence="2" id="KW-1133">Transmembrane helix</keyword>
<dbReference type="PROSITE" id="PS50887">
    <property type="entry name" value="GGDEF"/>
    <property type="match status" value="1"/>
</dbReference>
<dbReference type="Pfam" id="PF00563">
    <property type="entry name" value="EAL"/>
    <property type="match status" value="1"/>
</dbReference>
<dbReference type="SUPFAM" id="SSF55073">
    <property type="entry name" value="Nucleotide cyclase"/>
    <property type="match status" value="1"/>
</dbReference>
<dbReference type="InterPro" id="IPR029787">
    <property type="entry name" value="Nucleotide_cyclase"/>
</dbReference>
<dbReference type="SMART" id="SM00267">
    <property type="entry name" value="GGDEF"/>
    <property type="match status" value="1"/>
</dbReference>
<feature type="transmembrane region" description="Helical" evidence="2">
    <location>
        <begin position="93"/>
        <end position="114"/>
    </location>
</feature>
<dbReference type="AlphaFoldDB" id="A0A1W1V520"/>
<dbReference type="InterPro" id="IPR000160">
    <property type="entry name" value="GGDEF_dom"/>
</dbReference>
<dbReference type="Proteomes" id="UP000192582">
    <property type="component" value="Unassembled WGS sequence"/>
</dbReference>
<name>A0A1W1V520_9DEIO</name>
<feature type="transmembrane region" description="Helical" evidence="2">
    <location>
        <begin position="157"/>
        <end position="177"/>
    </location>
</feature>
<dbReference type="EMBL" id="FWWU01000009">
    <property type="protein sequence ID" value="SMB88529.1"/>
    <property type="molecule type" value="Genomic_DNA"/>
</dbReference>
<feature type="transmembrane region" description="Helical" evidence="2">
    <location>
        <begin position="126"/>
        <end position="145"/>
    </location>
</feature>
<protein>
    <submittedName>
        <fullName evidence="5">Diguanylate cyclase (GGDEF) domain-containing protein</fullName>
    </submittedName>
</protein>
<feature type="transmembrane region" description="Helical" evidence="2">
    <location>
        <begin position="296"/>
        <end position="316"/>
    </location>
</feature>
<dbReference type="Gene3D" id="3.30.70.270">
    <property type="match status" value="1"/>
</dbReference>
<dbReference type="InterPro" id="IPR001633">
    <property type="entry name" value="EAL_dom"/>
</dbReference>
<dbReference type="FunFam" id="3.30.70.270:FF:000001">
    <property type="entry name" value="Diguanylate cyclase domain protein"/>
    <property type="match status" value="1"/>
</dbReference>
<dbReference type="SMART" id="SM00052">
    <property type="entry name" value="EAL"/>
    <property type="match status" value="1"/>
</dbReference>
<dbReference type="OrthoDB" id="23692at2"/>
<dbReference type="PANTHER" id="PTHR33121:SF70">
    <property type="entry name" value="SIGNALING PROTEIN YKOW"/>
    <property type="match status" value="1"/>
</dbReference>
<evidence type="ECO:0000256" key="1">
    <source>
        <dbReference type="SAM" id="MobiDB-lite"/>
    </source>
</evidence>
<feature type="transmembrane region" description="Helical" evidence="2">
    <location>
        <begin position="189"/>
        <end position="214"/>
    </location>
</feature>
<feature type="transmembrane region" description="Helical" evidence="2">
    <location>
        <begin position="258"/>
        <end position="275"/>
    </location>
</feature>
<accession>A0A1W1V520</accession>
<dbReference type="CDD" id="cd01948">
    <property type="entry name" value="EAL"/>
    <property type="match status" value="1"/>
</dbReference>
<organism evidence="5 6">
    <name type="scientific">Deinococcus hopiensis KR-140</name>
    <dbReference type="NCBI Taxonomy" id="695939"/>
    <lineage>
        <taxon>Bacteria</taxon>
        <taxon>Thermotogati</taxon>
        <taxon>Deinococcota</taxon>
        <taxon>Deinococci</taxon>
        <taxon>Deinococcales</taxon>
        <taxon>Deinococcaceae</taxon>
        <taxon>Deinococcus</taxon>
    </lineage>
</organism>
<dbReference type="InterPro" id="IPR043128">
    <property type="entry name" value="Rev_trsase/Diguanyl_cyclase"/>
</dbReference>
<evidence type="ECO:0000256" key="2">
    <source>
        <dbReference type="SAM" id="Phobius"/>
    </source>
</evidence>
<dbReference type="GO" id="GO:0071111">
    <property type="term" value="F:cyclic-guanylate-specific phosphodiesterase activity"/>
    <property type="evidence" value="ECO:0007669"/>
    <property type="project" value="InterPro"/>
</dbReference>
<evidence type="ECO:0000259" key="4">
    <source>
        <dbReference type="PROSITE" id="PS50887"/>
    </source>
</evidence>
<proteinExistence type="predicted"/>
<dbReference type="PROSITE" id="PS50883">
    <property type="entry name" value="EAL"/>
    <property type="match status" value="1"/>
</dbReference>
<keyword evidence="2" id="KW-0812">Transmembrane</keyword>
<dbReference type="Gene3D" id="3.20.20.450">
    <property type="entry name" value="EAL domain"/>
    <property type="match status" value="1"/>
</dbReference>
<reference evidence="5 6" key="1">
    <citation type="submission" date="2017-04" db="EMBL/GenBank/DDBJ databases">
        <authorList>
            <person name="Afonso C.L."/>
            <person name="Miller P.J."/>
            <person name="Scott M.A."/>
            <person name="Spackman E."/>
            <person name="Goraichik I."/>
            <person name="Dimitrov K.M."/>
            <person name="Suarez D.L."/>
            <person name="Swayne D.E."/>
        </authorList>
    </citation>
    <scope>NUCLEOTIDE SEQUENCE [LARGE SCALE GENOMIC DNA]</scope>
    <source>
        <strain evidence="5 6">KR-140</strain>
    </source>
</reference>
<feature type="transmembrane region" description="Helical" evidence="2">
    <location>
        <begin position="63"/>
        <end position="81"/>
    </location>
</feature>
<evidence type="ECO:0000313" key="5">
    <source>
        <dbReference type="EMBL" id="SMB88529.1"/>
    </source>
</evidence>
<dbReference type="CDD" id="cd01949">
    <property type="entry name" value="GGDEF"/>
    <property type="match status" value="1"/>
</dbReference>
<keyword evidence="2" id="KW-0472">Membrane</keyword>
<evidence type="ECO:0000313" key="6">
    <source>
        <dbReference type="Proteomes" id="UP000192582"/>
    </source>
</evidence>
<keyword evidence="6" id="KW-1185">Reference proteome</keyword>
<dbReference type="PANTHER" id="PTHR33121">
    <property type="entry name" value="CYCLIC DI-GMP PHOSPHODIESTERASE PDEF"/>
    <property type="match status" value="1"/>
</dbReference>
<feature type="region of interest" description="Disordered" evidence="1">
    <location>
        <begin position="785"/>
        <end position="804"/>
    </location>
</feature>
<dbReference type="STRING" id="695939.SAMN00790413_00086"/>
<dbReference type="Pfam" id="PF00990">
    <property type="entry name" value="GGDEF"/>
    <property type="match status" value="1"/>
</dbReference>
<sequence length="804" mass="88955">MGPDIPGAHQDFLYYSRYKWRMGQRTNFTGAGRGRLLPLLFLIAAGHTLWVAASPPPGLTRKVFGNLFFLLPYLLAAALAFRAVRGQPQQRRAWGTIAAGLVCWAAGEVVFTVLDLLGRTTFPSVADLGFVLLPVLFLLGILQFFQPPASRLQRLTFVLDIALLIVTFAHLLWIDYVTVSWHTYAGQPLALLLATAYPATDILMIAVALAMALWSPREATRGHNPLLGLGILLFLWGSVGYGTLVTHSHYQVGGWLDLTWSWAAFLFGWAASDTLKPGRRPPLPPRVQAVLADTTALLLPLLPYVAVVVAFVVPLPQPLNGSAHAGSPHLQTAVVAVLALLRFVLTEIHNRRLTRRLDQQARYDALTGALSRSVVQTQLPALAREALVRGEQLAVMFIDLDRFKQINDSFGHTVGDQVLMQVAERLRRCVGPPDLLIRMGGDEFVLVLAQLSELRHAERTAQRVLQALAAPLDIMGERLSLSASLGVACLPDDTSDLEEALRFADLAMYQAKRAERNTWRFYNPQWQDQASERFQLERELKNAVEHGEFQVCYQPVQETRSGRFHGFEALLRWNSRRYGPVPPTRFIRMAEELGLIGPLGQWVLREALQQLKRWRAEGATTLTVAVNISAVQFRQKDFVVSVLAALQAEELPGDALILELTESSLLEDVPASRAVLTQLQAHGIAIALDDFGTGYSSLAYLRDLPVNILKIDRSFIWALDEIGAAIVHSIVSLAHELGLRVVAEGIETPQQLEQVRTLGCHDAQGFLLSRPLLPTEGTAFLRGQRQHGLKDNGEGSCRNTLHTS</sequence>
<dbReference type="InterPro" id="IPR050706">
    <property type="entry name" value="Cyclic-di-GMP_PDE-like"/>
</dbReference>
<dbReference type="SUPFAM" id="SSF141868">
    <property type="entry name" value="EAL domain-like"/>
    <property type="match status" value="1"/>
</dbReference>
<dbReference type="NCBIfam" id="TIGR00254">
    <property type="entry name" value="GGDEF"/>
    <property type="match status" value="1"/>
</dbReference>